<evidence type="ECO:0000313" key="2">
    <source>
        <dbReference type="Proteomes" id="UP001213771"/>
    </source>
</evidence>
<reference evidence="1 2" key="1">
    <citation type="submission" date="2023-02" db="EMBL/GenBank/DDBJ databases">
        <authorList>
            <person name="Olszewska D."/>
        </authorList>
    </citation>
    <scope>NUCLEOTIDE SEQUENCE [LARGE SCALE GENOMIC DNA]</scope>
    <source>
        <strain evidence="1 2">FDU301</strain>
    </source>
</reference>
<name>A0ABD4WS78_PRIMG</name>
<sequence length="73" mass="8804">MNSKEKGDDLVHQRIETRKEIQLLDSEIDLCNQIGKLLLERGQRYLESKQEYTEYEVLQIALNRLMNELTFRY</sequence>
<gene>
    <name evidence="1" type="ORF">PVE99_11905</name>
</gene>
<proteinExistence type="predicted"/>
<accession>A0ABD4WS78</accession>
<dbReference type="EMBL" id="JARAOX010000166">
    <property type="protein sequence ID" value="MDD9783107.1"/>
    <property type="molecule type" value="Genomic_DNA"/>
</dbReference>
<dbReference type="RefSeq" id="WP_257128909.1">
    <property type="nucleotide sequence ID" value="NZ_JARAOX010000166.1"/>
</dbReference>
<protein>
    <submittedName>
        <fullName evidence="1">Uncharacterized protein</fullName>
    </submittedName>
</protein>
<organism evidence="1 2">
    <name type="scientific">Priestia megaterium</name>
    <name type="common">Bacillus megaterium</name>
    <dbReference type="NCBI Taxonomy" id="1404"/>
    <lineage>
        <taxon>Bacteria</taxon>
        <taxon>Bacillati</taxon>
        <taxon>Bacillota</taxon>
        <taxon>Bacilli</taxon>
        <taxon>Bacillales</taxon>
        <taxon>Bacillaceae</taxon>
        <taxon>Priestia</taxon>
    </lineage>
</organism>
<dbReference type="Proteomes" id="UP001213771">
    <property type="component" value="Unassembled WGS sequence"/>
</dbReference>
<evidence type="ECO:0000313" key="1">
    <source>
        <dbReference type="EMBL" id="MDD9783107.1"/>
    </source>
</evidence>
<comment type="caution">
    <text evidence="1">The sequence shown here is derived from an EMBL/GenBank/DDBJ whole genome shotgun (WGS) entry which is preliminary data.</text>
</comment>
<dbReference type="AlphaFoldDB" id="A0ABD4WS78"/>